<dbReference type="GO" id="GO:0045039">
    <property type="term" value="P:protein insertion into mitochondrial inner membrane"/>
    <property type="evidence" value="ECO:0007669"/>
    <property type="project" value="UniProtKB-UniRule"/>
</dbReference>
<keyword evidence="12" id="KW-1185">Reference proteome</keyword>
<reference evidence="11 12" key="1">
    <citation type="submission" date="2023-11" db="EMBL/GenBank/DDBJ databases">
        <title>An acidophilic fungus is an integral part of prey digestion in a carnivorous sundew plant.</title>
        <authorList>
            <person name="Tsai I.J."/>
        </authorList>
    </citation>
    <scope>NUCLEOTIDE SEQUENCE [LARGE SCALE GENOMIC DNA]</scope>
    <source>
        <strain evidence="11">169a</strain>
    </source>
</reference>
<dbReference type="GO" id="GO:0030943">
    <property type="term" value="F:mitochondrion targeting sequence binding"/>
    <property type="evidence" value="ECO:0007669"/>
    <property type="project" value="TreeGrafter"/>
</dbReference>
<dbReference type="PANTHER" id="PTHR14110:SF0">
    <property type="entry name" value="MITOCHONDRIAL IMPORT INNER MEMBRANE TRANSLOCASE SUBUNIT TIM22"/>
    <property type="match status" value="1"/>
</dbReference>
<accession>A0AAQ3MA17</accession>
<proteinExistence type="inferred from homology"/>
<dbReference type="PANTHER" id="PTHR14110">
    <property type="entry name" value="MITOCHONDRIAL IMPORT INNER MEMBRANE TRANSLOCASE SUBUNIT TIM22"/>
    <property type="match status" value="1"/>
</dbReference>
<evidence type="ECO:0000256" key="1">
    <source>
        <dbReference type="ARBA" id="ARBA00004448"/>
    </source>
</evidence>
<evidence type="ECO:0000256" key="2">
    <source>
        <dbReference type="ARBA" id="ARBA00008444"/>
    </source>
</evidence>
<evidence type="ECO:0000256" key="4">
    <source>
        <dbReference type="ARBA" id="ARBA00022692"/>
    </source>
</evidence>
<evidence type="ECO:0000313" key="11">
    <source>
        <dbReference type="EMBL" id="WPH02948.1"/>
    </source>
</evidence>
<comment type="function">
    <text evidence="9">Essential core component of the TIM22 complex, a complex that mediates the import and insertion of multi-pass transmembrane proteins into the mitochondrial inner membrane. In the TIM22 complex, it constitutes the voltage-activated and signal-gated channel. Forms a twin-pore translocase that uses the membrane potential as external driving force in 2 voltage-dependent steps.</text>
</comment>
<dbReference type="GO" id="GO:0042721">
    <property type="term" value="C:TIM22 mitochondrial import inner membrane insertion complex"/>
    <property type="evidence" value="ECO:0007669"/>
    <property type="project" value="UniProtKB-UniRule"/>
</dbReference>
<organism evidence="11 12">
    <name type="scientific">Acrodontium crateriforme</name>
    <dbReference type="NCBI Taxonomy" id="150365"/>
    <lineage>
        <taxon>Eukaryota</taxon>
        <taxon>Fungi</taxon>
        <taxon>Dikarya</taxon>
        <taxon>Ascomycota</taxon>
        <taxon>Pezizomycotina</taxon>
        <taxon>Dothideomycetes</taxon>
        <taxon>Dothideomycetidae</taxon>
        <taxon>Mycosphaerellales</taxon>
        <taxon>Teratosphaeriaceae</taxon>
        <taxon>Acrodontium</taxon>
    </lineage>
</organism>
<feature type="region of interest" description="Disordered" evidence="10">
    <location>
        <begin position="1"/>
        <end position="24"/>
    </location>
</feature>
<comment type="subcellular location">
    <subcellularLocation>
        <location evidence="1 9">Mitochondrion inner membrane</location>
        <topology evidence="1 9">Multi-pass membrane protein</topology>
    </subcellularLocation>
</comment>
<evidence type="ECO:0000256" key="5">
    <source>
        <dbReference type="ARBA" id="ARBA00022792"/>
    </source>
</evidence>
<keyword evidence="8" id="KW-0472">Membrane</keyword>
<sequence>MAPPAASNTPRADGKATMTEEQTDQQFQGEIEAAIKSCPGQTIVAGATGFAAGGIVGFVTSSMRFDAPILTETPASMGGQSGGVLRPLSGLPVAEQLKYAFSDFTNVSWKTAKTFTVMNAVFIESKCAMEGLRSSIIVE</sequence>
<evidence type="ECO:0000256" key="10">
    <source>
        <dbReference type="SAM" id="MobiDB-lite"/>
    </source>
</evidence>
<dbReference type="Pfam" id="PF02466">
    <property type="entry name" value="Tim17"/>
    <property type="match status" value="1"/>
</dbReference>
<keyword evidence="7 9" id="KW-0496">Mitochondrion</keyword>
<comment type="subunit">
    <text evidence="9">Component of the TIM22 complex.</text>
</comment>
<evidence type="ECO:0000256" key="8">
    <source>
        <dbReference type="ARBA" id="ARBA00023136"/>
    </source>
</evidence>
<protein>
    <recommendedName>
        <fullName evidence="3 9">Mitochondrial import inner membrane translocase subunit TIM22</fullName>
    </recommendedName>
</protein>
<keyword evidence="4" id="KW-0812">Transmembrane</keyword>
<evidence type="ECO:0000313" key="12">
    <source>
        <dbReference type="Proteomes" id="UP001303373"/>
    </source>
</evidence>
<dbReference type="GO" id="GO:0008320">
    <property type="term" value="F:protein transmembrane transporter activity"/>
    <property type="evidence" value="ECO:0007669"/>
    <property type="project" value="UniProtKB-UniRule"/>
</dbReference>
<gene>
    <name evidence="11" type="ORF">R9X50_00581900</name>
</gene>
<evidence type="ECO:0000256" key="7">
    <source>
        <dbReference type="ARBA" id="ARBA00023128"/>
    </source>
</evidence>
<comment type="similarity">
    <text evidence="2 9">Belongs to the Tim17/Tim22/Tim23 family.</text>
</comment>
<keyword evidence="5 9" id="KW-0999">Mitochondrion inner membrane</keyword>
<keyword evidence="9" id="KW-0653">Protein transport</keyword>
<dbReference type="AlphaFoldDB" id="A0AAQ3MA17"/>
<keyword evidence="6" id="KW-1133">Transmembrane helix</keyword>
<name>A0AAQ3MA17_9PEZI</name>
<evidence type="ECO:0000256" key="9">
    <source>
        <dbReference type="RuleBase" id="RU367038"/>
    </source>
</evidence>
<feature type="compositionally biased region" description="Polar residues" evidence="10">
    <location>
        <begin position="1"/>
        <end position="10"/>
    </location>
</feature>
<evidence type="ECO:0000256" key="6">
    <source>
        <dbReference type="ARBA" id="ARBA00022989"/>
    </source>
</evidence>
<evidence type="ECO:0000256" key="3">
    <source>
        <dbReference type="ARBA" id="ARBA00020722"/>
    </source>
</evidence>
<dbReference type="EMBL" id="CP138588">
    <property type="protein sequence ID" value="WPH02948.1"/>
    <property type="molecule type" value="Genomic_DNA"/>
</dbReference>
<dbReference type="Proteomes" id="UP001303373">
    <property type="component" value="Chromosome 9"/>
</dbReference>
<keyword evidence="9" id="KW-0813">Transport</keyword>
<dbReference type="InterPro" id="IPR039175">
    <property type="entry name" value="TIM22"/>
</dbReference>
<keyword evidence="9" id="KW-0811">Translocation</keyword>